<dbReference type="EMBL" id="CP097116">
    <property type="protein sequence ID" value="USS84911.1"/>
    <property type="molecule type" value="Genomic_DNA"/>
</dbReference>
<gene>
    <name evidence="2" type="ORF">M3M35_06355</name>
</gene>
<accession>A0ABY5BQP5</accession>
<dbReference type="RefSeq" id="WP_252749813.1">
    <property type="nucleotide sequence ID" value="NZ_CP097116.1"/>
</dbReference>
<protein>
    <submittedName>
        <fullName evidence="2">NYN domain-containing protein</fullName>
    </submittedName>
</protein>
<evidence type="ECO:0000313" key="3">
    <source>
        <dbReference type="Proteomes" id="UP001056707"/>
    </source>
</evidence>
<proteinExistence type="predicted"/>
<keyword evidence="1" id="KW-0175">Coiled coil</keyword>
<dbReference type="CDD" id="cd10912">
    <property type="entry name" value="PIN_YacP-like"/>
    <property type="match status" value="1"/>
</dbReference>
<evidence type="ECO:0000256" key="1">
    <source>
        <dbReference type="SAM" id="Coils"/>
    </source>
</evidence>
<dbReference type="InterPro" id="IPR010298">
    <property type="entry name" value="YacP-like"/>
</dbReference>
<dbReference type="PANTHER" id="PTHR34547">
    <property type="entry name" value="YACP-LIKE NYN DOMAIN PROTEIN"/>
    <property type="match status" value="1"/>
</dbReference>
<reference evidence="2" key="1">
    <citation type="submission" date="2022-05" db="EMBL/GenBank/DDBJ databases">
        <authorList>
            <person name="Oliphant S.A."/>
            <person name="Watson-Haigh N.S."/>
            <person name="Sumby K.M."/>
            <person name="Gardner J.M."/>
            <person name="Jiranek V."/>
        </authorList>
    </citation>
    <scope>NUCLEOTIDE SEQUENCE</scope>
    <source>
        <strain evidence="2">KI16_H9</strain>
    </source>
</reference>
<keyword evidence="3" id="KW-1185">Reference proteome</keyword>
<dbReference type="Proteomes" id="UP001056707">
    <property type="component" value="Chromosome"/>
</dbReference>
<organism evidence="2 3">
    <name type="scientific">Fructilactobacillus myrtifloralis</name>
    <dbReference type="NCBI Taxonomy" id="2940301"/>
    <lineage>
        <taxon>Bacteria</taxon>
        <taxon>Bacillati</taxon>
        <taxon>Bacillota</taxon>
        <taxon>Bacilli</taxon>
        <taxon>Lactobacillales</taxon>
        <taxon>Lactobacillaceae</taxon>
        <taxon>Fructilactobacillus</taxon>
    </lineage>
</organism>
<feature type="coiled-coil region" evidence="1">
    <location>
        <begin position="124"/>
        <end position="174"/>
    </location>
</feature>
<evidence type="ECO:0000313" key="2">
    <source>
        <dbReference type="EMBL" id="USS84911.1"/>
    </source>
</evidence>
<dbReference type="Pfam" id="PF05991">
    <property type="entry name" value="NYN_YacP"/>
    <property type="match status" value="1"/>
</dbReference>
<dbReference type="PANTHER" id="PTHR34547:SF1">
    <property type="entry name" value="YACP-LIKE NYN DOMAIN PROTEIN"/>
    <property type="match status" value="1"/>
</dbReference>
<sequence>MKKELLIVDGYNVIGDWPELNQLQRKDQLAEARDQLLWDLSEYQKYSGKEVIVVFDAMYVPGNARTVQVRNVQVVWTSKNETADSYIEALATREQSLFTQVEVATSDHAEQWTIFSAGALRISARELLREVRRSKVEIKQETKTYHDQSLGNRINFNETEAQKLRDLYRRLNQD</sequence>
<name>A0ABY5BQP5_9LACO</name>